<protein>
    <recommendedName>
        <fullName evidence="3">Topoisomerase 1-associated factor 1</fullName>
    </recommendedName>
</protein>
<feature type="domain" description="Timeless N-terminal" evidence="11">
    <location>
        <begin position="86"/>
        <end position="383"/>
    </location>
</feature>
<sequence length="1293" mass="144904">MAKRREVSEDPEGSHEELGAGDYIDGEPIDGESLDEEEELERLAQEAKDKHSRRKLPAQSHIKSYITILTSALGGYDYSADVEPAPYKLGEEAFLCLQDIDKWFRSHDMRSNSSEVAIACAESGIVQDLVTIMCMWNDGLDDPNTTISGFSKRHDEKIARMCMKLLVMLTWPVELKSGMHQNQLENYQSVKKHQLVYKHFILTYRSGAVLQAIIKLSIPIITKDKKDREAGDYNIIKQCVAFFRNLLQIEPPGISKLKLNSNKQSSLTEDLPRGISPDDVNIGACIGAFNDNLVFTFFLTMCSSIGNDRDFDPEILALVFMDIIYLMLKTLRPSYIMQSDESPNSSVKSSTGLSALLAEEKAMVNKFKKNSSSRHGRFGTLLSLQTPDMGRLTMSNTGNVLGANNVITSFDAHKKWNKTRKFLYEPDEEIVFPEIAIGSSNRKSFYSFVCDFLDGAFNPFIKACTKVQTHHDESGKLTDVERNHFFLLIAWFLEAQRERYGSNISEVDYTLVGNAFTPEVFILLHKAMTETGSNPTSRRVGKGEDQPASRYGLAHSTLILFKEVILVANTMGVSSMADNRDLSVSLQKQLFSTSKFYLDALGDISKFAHKRSPEFITTLVDTLDVTIRELEAYHRADMTAFIMNEKSKSRVGPKIVDEEQVVIAEIDETNTKGVAKGAENLANGRKSVRDKFVYRLANPEVINAYVAHIKRFNDISDKSLKKAIKFLHKVFFELKREPLLYRIDFMITLHSMLADEGLPKTSNNRKHVESFLNHFMRKFKKALDKTPALYVEVLFPMTKDKEMSTYLLTGEIPPPSHKETKAVVANSVVEFKNGDDLDLDRKVALLVGAMIDDQLGDLVSWISQELERIVSIRMPSNTDEADDTIIPKDIVIKSDTPEYMLKLVTEPRLRLLLKLAGVVVPSTTKEECIFHENADLDQLIAVNTSIKVYLITPVPVDDGMTAGDYMHTRFVLHDQKARDDDYDIDELAGAGYSSDEDDIAFNTNRNRDSDDDGVGYMDNELDRLEAAIEQGERLQSGSGVRGVANRKGGKNKKEKKSKEKKSRRKKKKRSGKDLALHVLSDDESGSSSKKRKDPENYKSMEYILDSDDEDDEAFFERENMLRSLLEESGGTLSLDQLKRMLNSKGSTVSVKEGTTSVSSDLNLADTSIISVTKRAGEENETESPSSKRMRTESVVTETEDALSVSESDSDGDNESSSGDGSDSGSDSDSDDGSDKENSEDNVEDEGNTEGTSVEPVSLEKDQEMAESDDEEEDRRTVMRASKKRAIITDSDEE</sequence>
<keyword evidence="8" id="KW-0469">Meiosis</keyword>
<accession>A0A1V2L636</accession>
<feature type="compositionally biased region" description="Basic and acidic residues" evidence="10">
    <location>
        <begin position="1"/>
        <end position="18"/>
    </location>
</feature>
<evidence type="ECO:0000256" key="9">
    <source>
        <dbReference type="ARBA" id="ARBA00023306"/>
    </source>
</evidence>
<feature type="region of interest" description="Disordered" evidence="10">
    <location>
        <begin position="995"/>
        <end position="1017"/>
    </location>
</feature>
<feature type="region of interest" description="Disordered" evidence="10">
    <location>
        <begin position="1030"/>
        <end position="1098"/>
    </location>
</feature>
<dbReference type="PANTHER" id="PTHR22940">
    <property type="entry name" value="TIMEOUT/TIMELESS-2"/>
    <property type="match status" value="1"/>
</dbReference>
<dbReference type="GO" id="GO:0051321">
    <property type="term" value="P:meiotic cell cycle"/>
    <property type="evidence" value="ECO:0007669"/>
    <property type="project" value="UniProtKB-KW"/>
</dbReference>
<evidence type="ECO:0000313" key="12">
    <source>
        <dbReference type="EMBL" id="ONH66726.1"/>
    </source>
</evidence>
<dbReference type="GO" id="GO:0003677">
    <property type="term" value="F:DNA binding"/>
    <property type="evidence" value="ECO:0007669"/>
    <property type="project" value="TreeGrafter"/>
</dbReference>
<dbReference type="GO" id="GO:0043111">
    <property type="term" value="P:replication fork arrest"/>
    <property type="evidence" value="ECO:0007669"/>
    <property type="project" value="TreeGrafter"/>
</dbReference>
<keyword evidence="6" id="KW-0234">DNA repair</keyword>
<evidence type="ECO:0000256" key="3">
    <source>
        <dbReference type="ARBA" id="ARBA00021529"/>
    </source>
</evidence>
<evidence type="ECO:0000256" key="4">
    <source>
        <dbReference type="ARBA" id="ARBA00022763"/>
    </source>
</evidence>
<dbReference type="InterPro" id="IPR044998">
    <property type="entry name" value="Timeless"/>
</dbReference>
<feature type="compositionally biased region" description="Basic residues" evidence="10">
    <location>
        <begin position="1047"/>
        <end position="1070"/>
    </location>
</feature>
<evidence type="ECO:0000256" key="1">
    <source>
        <dbReference type="ARBA" id="ARBA00004123"/>
    </source>
</evidence>
<keyword evidence="12" id="KW-0413">Isomerase</keyword>
<dbReference type="EMBL" id="MPUK01000006">
    <property type="protein sequence ID" value="ONH66726.1"/>
    <property type="molecule type" value="Genomic_DNA"/>
</dbReference>
<dbReference type="GO" id="GO:0000076">
    <property type="term" value="P:DNA replication checkpoint signaling"/>
    <property type="evidence" value="ECO:0007669"/>
    <property type="project" value="TreeGrafter"/>
</dbReference>
<dbReference type="Pfam" id="PF04821">
    <property type="entry name" value="TIMELESS"/>
    <property type="match status" value="1"/>
</dbReference>
<keyword evidence="13" id="KW-1185">Reference proteome</keyword>
<dbReference type="STRING" id="36022.A0A1V2L636"/>
<comment type="subcellular location">
    <subcellularLocation>
        <location evidence="1">Nucleus</location>
    </subcellularLocation>
</comment>
<feature type="compositionally biased region" description="Acidic residues" evidence="10">
    <location>
        <begin position="24"/>
        <end position="40"/>
    </location>
</feature>
<proteinExistence type="inferred from homology"/>
<comment type="caution">
    <text evidence="12">The sequence shown here is derived from an EMBL/GenBank/DDBJ whole genome shotgun (WGS) entry which is preliminary data.</text>
</comment>
<dbReference type="PANTHER" id="PTHR22940:SF4">
    <property type="entry name" value="PROTEIN TIMELESS HOMOLOG"/>
    <property type="match status" value="1"/>
</dbReference>
<evidence type="ECO:0000259" key="11">
    <source>
        <dbReference type="Pfam" id="PF04821"/>
    </source>
</evidence>
<gene>
    <name evidence="12" type="ORF">BON22_3305</name>
</gene>
<organism evidence="12 13">
    <name type="scientific">Cyberlindnera fabianii</name>
    <name type="common">Yeast</name>
    <name type="synonym">Hansenula fabianii</name>
    <dbReference type="NCBI Taxonomy" id="36022"/>
    <lineage>
        <taxon>Eukaryota</taxon>
        <taxon>Fungi</taxon>
        <taxon>Dikarya</taxon>
        <taxon>Ascomycota</taxon>
        <taxon>Saccharomycotina</taxon>
        <taxon>Saccharomycetes</taxon>
        <taxon>Phaffomycetales</taxon>
        <taxon>Phaffomycetaceae</taxon>
        <taxon>Cyberlindnera</taxon>
    </lineage>
</organism>
<dbReference type="InterPro" id="IPR006906">
    <property type="entry name" value="Timeless_N"/>
</dbReference>
<keyword evidence="4" id="KW-0227">DNA damage</keyword>
<feature type="region of interest" description="Disordered" evidence="10">
    <location>
        <begin position="1"/>
        <end position="55"/>
    </location>
</feature>
<evidence type="ECO:0000256" key="8">
    <source>
        <dbReference type="ARBA" id="ARBA00023254"/>
    </source>
</evidence>
<comment type="similarity">
    <text evidence="2">Belongs to the timeless family.</text>
</comment>
<name>A0A1V2L636_CYBFA</name>
<dbReference type="GO" id="GO:0016853">
    <property type="term" value="F:isomerase activity"/>
    <property type="evidence" value="ECO:0007669"/>
    <property type="project" value="UniProtKB-KW"/>
</dbReference>
<feature type="region of interest" description="Disordered" evidence="10">
    <location>
        <begin position="1144"/>
        <end position="1293"/>
    </location>
</feature>
<feature type="compositionally biased region" description="Low complexity" evidence="10">
    <location>
        <begin position="1214"/>
        <end position="1224"/>
    </location>
</feature>
<keyword evidence="7" id="KW-0539">Nucleus</keyword>
<reference evidence="13" key="1">
    <citation type="journal article" date="2017" name="Genome Announc.">
        <title>Genome sequences of Cyberlindnera fabianii 65, Pichia kudriavzevii 129, and Saccharomyces cerevisiae 131 isolated from fermented masau fruits in Zimbabwe.</title>
        <authorList>
            <person name="van Rijswijck I.M.H."/>
            <person name="Derks M.F.L."/>
            <person name="Abee T."/>
            <person name="de Ridder D."/>
            <person name="Smid E.J."/>
        </authorList>
    </citation>
    <scope>NUCLEOTIDE SEQUENCE [LARGE SCALE GENOMIC DNA]</scope>
    <source>
        <strain evidence="13">65</strain>
    </source>
</reference>
<dbReference type="Proteomes" id="UP000189513">
    <property type="component" value="Unassembled WGS sequence"/>
</dbReference>
<feature type="compositionally biased region" description="Polar residues" evidence="10">
    <location>
        <begin position="1144"/>
        <end position="1170"/>
    </location>
</feature>
<dbReference type="OMA" id="VNHHRHT"/>
<evidence type="ECO:0000256" key="6">
    <source>
        <dbReference type="ARBA" id="ARBA00023204"/>
    </source>
</evidence>
<keyword evidence="5" id="KW-0236">DNA replication inhibitor</keyword>
<keyword evidence="9" id="KW-0131">Cell cycle</keyword>
<dbReference type="GO" id="GO:0031298">
    <property type="term" value="C:replication fork protection complex"/>
    <property type="evidence" value="ECO:0007669"/>
    <property type="project" value="TreeGrafter"/>
</dbReference>
<dbReference type="GO" id="GO:0006281">
    <property type="term" value="P:DNA repair"/>
    <property type="evidence" value="ECO:0007669"/>
    <property type="project" value="UniProtKB-KW"/>
</dbReference>
<evidence type="ECO:0000256" key="7">
    <source>
        <dbReference type="ARBA" id="ARBA00023242"/>
    </source>
</evidence>
<evidence type="ECO:0000256" key="10">
    <source>
        <dbReference type="SAM" id="MobiDB-lite"/>
    </source>
</evidence>
<evidence type="ECO:0000313" key="13">
    <source>
        <dbReference type="Proteomes" id="UP000189513"/>
    </source>
</evidence>
<dbReference type="VEuPathDB" id="FungiDB:BON22_3305"/>
<evidence type="ECO:0000256" key="5">
    <source>
        <dbReference type="ARBA" id="ARBA00022880"/>
    </source>
</evidence>
<evidence type="ECO:0000256" key="2">
    <source>
        <dbReference type="ARBA" id="ARBA00008174"/>
    </source>
</evidence>